<dbReference type="InterPro" id="IPR013083">
    <property type="entry name" value="Znf_RING/FYVE/PHD"/>
</dbReference>
<organism evidence="3 4">
    <name type="scientific">Psychromicrobium lacuslunae</name>
    <dbReference type="NCBI Taxonomy" id="1618207"/>
    <lineage>
        <taxon>Bacteria</taxon>
        <taxon>Bacillati</taxon>
        <taxon>Actinomycetota</taxon>
        <taxon>Actinomycetes</taxon>
        <taxon>Micrococcales</taxon>
        <taxon>Micrococcaceae</taxon>
        <taxon>Psychromicrobium</taxon>
    </lineage>
</organism>
<dbReference type="KEGG" id="ari:UM93_08970"/>
<dbReference type="GO" id="GO:0008270">
    <property type="term" value="F:zinc ion binding"/>
    <property type="evidence" value="ECO:0007669"/>
    <property type="project" value="InterPro"/>
</dbReference>
<dbReference type="RefSeq" id="WP_045075103.1">
    <property type="nucleotide sequence ID" value="NZ_CP011005.1"/>
</dbReference>
<keyword evidence="4" id="KW-1185">Reference proteome</keyword>
<dbReference type="Gene3D" id="3.30.40.10">
    <property type="entry name" value="Zinc/RING finger domain, C3HC4 (zinc finger)"/>
    <property type="match status" value="1"/>
</dbReference>
<dbReference type="InterPro" id="IPR001607">
    <property type="entry name" value="Znf_UBP"/>
</dbReference>
<feature type="domain" description="UBP-type" evidence="2">
    <location>
        <begin position="20"/>
        <end position="86"/>
    </location>
</feature>
<dbReference type="OrthoDB" id="57886at2"/>
<protein>
    <submittedName>
        <fullName evidence="3">UBP-type zinc finger protein</fullName>
    </submittedName>
</protein>
<proteinExistence type="predicted"/>
<sequence length="118" mass="12624">MGSDLIPGINPAAEPSGTGCAECLEGGGWWVHLRRCAECGHIGCCNSSPAQHASSHAGKSGHQVITSFEPGENWFYDFSTDEFLRGPKLADPQSRPETQPVPAPADKVPANWQELIHS</sequence>
<dbReference type="SUPFAM" id="SSF57850">
    <property type="entry name" value="RING/U-box"/>
    <property type="match status" value="1"/>
</dbReference>
<dbReference type="Pfam" id="PF02148">
    <property type="entry name" value="zf-UBP"/>
    <property type="match status" value="1"/>
</dbReference>
<evidence type="ECO:0000313" key="4">
    <source>
        <dbReference type="Proteomes" id="UP000061839"/>
    </source>
</evidence>
<dbReference type="HOGENOM" id="CLU_166099_0_0_11"/>
<name>A0A0D4BZU0_9MICC</name>
<dbReference type="PATRIC" id="fig|1618207.4.peg.1818"/>
<dbReference type="EMBL" id="CP011005">
    <property type="protein sequence ID" value="AJT41611.1"/>
    <property type="molecule type" value="Genomic_DNA"/>
</dbReference>
<evidence type="ECO:0000313" key="3">
    <source>
        <dbReference type="EMBL" id="AJT41611.1"/>
    </source>
</evidence>
<dbReference type="Proteomes" id="UP000061839">
    <property type="component" value="Chromosome"/>
</dbReference>
<evidence type="ECO:0000259" key="2">
    <source>
        <dbReference type="Pfam" id="PF02148"/>
    </source>
</evidence>
<gene>
    <name evidence="3" type="ORF">UM93_08970</name>
</gene>
<accession>A0A0D4BZU0</accession>
<dbReference type="AlphaFoldDB" id="A0A0D4BZU0"/>
<reference evidence="3 4" key="1">
    <citation type="journal article" date="2015" name="Genome Announc.">
        <title>Complete Genome Sequencing of Protease-Producing Novel Arthrobacter sp. Strain IHBB 11108 Using PacBio Single-Molecule Real-Time Sequencing Technology.</title>
        <authorList>
            <person name="Kiran S."/>
            <person name="Swarnkar M.K."/>
            <person name="Pal M."/>
            <person name="Thakur R."/>
            <person name="Tewari R."/>
            <person name="Singh A.K."/>
            <person name="Gulati A."/>
        </authorList>
    </citation>
    <scope>NUCLEOTIDE SEQUENCE [LARGE SCALE GENOMIC DNA]</scope>
    <source>
        <strain evidence="3 4">IHBB 11108</strain>
    </source>
</reference>
<feature type="region of interest" description="Disordered" evidence="1">
    <location>
        <begin position="85"/>
        <end position="118"/>
    </location>
</feature>
<evidence type="ECO:0000256" key="1">
    <source>
        <dbReference type="SAM" id="MobiDB-lite"/>
    </source>
</evidence>
<dbReference type="STRING" id="1618207.UM93_08970"/>